<dbReference type="RefSeq" id="WP_274046880.1">
    <property type="nucleotide sequence ID" value="NZ_JANCPR020000040.1"/>
</dbReference>
<feature type="compositionally biased region" description="Basic and acidic residues" evidence="1">
    <location>
        <begin position="255"/>
        <end position="264"/>
    </location>
</feature>
<name>A0ABT7A520_9ACTN</name>
<evidence type="ECO:0000313" key="4">
    <source>
        <dbReference type="Proteomes" id="UP001214441"/>
    </source>
</evidence>
<keyword evidence="2" id="KW-0472">Membrane</keyword>
<feature type="compositionally biased region" description="Basic and acidic residues" evidence="1">
    <location>
        <begin position="325"/>
        <end position="388"/>
    </location>
</feature>
<reference evidence="3 4" key="1">
    <citation type="submission" date="2023-05" db="EMBL/GenBank/DDBJ databases">
        <title>Streptantibioticus silvisoli sp. nov., acidotolerant actinomycetes 1 from pine litter.</title>
        <authorList>
            <person name="Swiecimska M."/>
            <person name="Golinska P."/>
            <person name="Sangal V."/>
            <person name="Wachnowicz B."/>
            <person name="Goodfellow M."/>
        </authorList>
    </citation>
    <scope>NUCLEOTIDE SEQUENCE [LARGE SCALE GENOMIC DNA]</scope>
    <source>
        <strain evidence="3 4">DSM 42109</strain>
    </source>
</reference>
<feature type="region of interest" description="Disordered" evidence="1">
    <location>
        <begin position="114"/>
        <end position="176"/>
    </location>
</feature>
<comment type="caution">
    <text evidence="3">The sequence shown here is derived from an EMBL/GenBank/DDBJ whole genome shotgun (WGS) entry which is preliminary data.</text>
</comment>
<feature type="region of interest" description="Disordered" evidence="1">
    <location>
        <begin position="255"/>
        <end position="478"/>
    </location>
</feature>
<keyword evidence="2" id="KW-1133">Transmembrane helix</keyword>
<feature type="compositionally biased region" description="Gly residues" evidence="1">
    <location>
        <begin position="162"/>
        <end position="174"/>
    </location>
</feature>
<feature type="compositionally biased region" description="Basic and acidic residues" evidence="1">
    <location>
        <begin position="141"/>
        <end position="155"/>
    </location>
</feature>
<organism evidence="3 4">
    <name type="scientific">Streptomyces iconiensis</name>
    <dbReference type="NCBI Taxonomy" id="1384038"/>
    <lineage>
        <taxon>Bacteria</taxon>
        <taxon>Bacillati</taxon>
        <taxon>Actinomycetota</taxon>
        <taxon>Actinomycetes</taxon>
        <taxon>Kitasatosporales</taxon>
        <taxon>Streptomycetaceae</taxon>
        <taxon>Streptomyces</taxon>
    </lineage>
</organism>
<keyword evidence="2" id="KW-0812">Transmembrane</keyword>
<feature type="transmembrane region" description="Helical" evidence="2">
    <location>
        <begin position="200"/>
        <end position="223"/>
    </location>
</feature>
<evidence type="ECO:0000256" key="1">
    <source>
        <dbReference type="SAM" id="MobiDB-lite"/>
    </source>
</evidence>
<feature type="transmembrane region" description="Helical" evidence="2">
    <location>
        <begin position="6"/>
        <end position="24"/>
    </location>
</feature>
<feature type="compositionally biased region" description="Basic and acidic residues" evidence="1">
    <location>
        <begin position="303"/>
        <end position="314"/>
    </location>
</feature>
<gene>
    <name evidence="3" type="ORF">NMN56_031720</name>
</gene>
<evidence type="ECO:0000256" key="2">
    <source>
        <dbReference type="SAM" id="Phobius"/>
    </source>
</evidence>
<dbReference type="Proteomes" id="UP001214441">
    <property type="component" value="Unassembled WGS sequence"/>
</dbReference>
<dbReference type="NCBIfam" id="NF045516">
    <property type="entry name" value="GlpR"/>
    <property type="match status" value="1"/>
</dbReference>
<keyword evidence="4" id="KW-1185">Reference proteome</keyword>
<protein>
    <submittedName>
        <fullName evidence="3">Uncharacterized protein</fullName>
    </submittedName>
</protein>
<proteinExistence type="predicted"/>
<accession>A0ABT7A520</accession>
<dbReference type="InterPro" id="IPR053779">
    <property type="entry name" value="GlpR"/>
</dbReference>
<feature type="compositionally biased region" description="Low complexity" evidence="1">
    <location>
        <begin position="123"/>
        <end position="135"/>
    </location>
</feature>
<feature type="region of interest" description="Disordered" evidence="1">
    <location>
        <begin position="53"/>
        <end position="98"/>
    </location>
</feature>
<sequence>MSSSGLIYAVIVGAWAAYLVPMWLRRQDELNEARPTERFSTAIRLLSGKAGMERRYARDAERREARDAREADDPPSLPARAGPEGEPGGYGDDAYRSDPDAGAAVDVRAFADPKTMVSSHGSEAPTEALAPAAEGPRGRSRTVESPDGHGHEGLQGRKSRPGTGGPAGAPGAGGNAVLEAKRAKQVKRAKLLARRRRTTMMLFLAFSVGAVVAAVGGLAFLWAPAAPAALLSAYIAHLRGQERRRFTFTMDRQRAEAAARNLHERRPRPGAARDTRTGRVHAPAPDAAPDPGPPSRPGRSRGRTREPRAGREPARGGGTEARTGGPHEREPRGELRPDARQEARARAEEARARAEEQEAAERRALVEQTDHAEWVDQQRAPDREHPEGEGWEPVPVPLPTYVSAPVAPRTNRNVDLEAPDAWSSARSSSAPVTQPAPAAPEPAPEDQPAARPRRTRDRSRTPLFDQYEDEDRPRAANE</sequence>
<feature type="compositionally biased region" description="Pro residues" evidence="1">
    <location>
        <begin position="286"/>
        <end position="296"/>
    </location>
</feature>
<feature type="compositionally biased region" description="Basic and acidic residues" evidence="1">
    <location>
        <begin position="53"/>
        <end position="72"/>
    </location>
</feature>
<evidence type="ECO:0000313" key="3">
    <source>
        <dbReference type="EMBL" id="MDJ1136435.1"/>
    </source>
</evidence>
<dbReference type="EMBL" id="JANCPR020000040">
    <property type="protein sequence ID" value="MDJ1136435.1"/>
    <property type="molecule type" value="Genomic_DNA"/>
</dbReference>